<reference evidence="2 3" key="1">
    <citation type="journal article" date="2018" name="PLoS ONE">
        <title>The draft genome of Kipferlia bialata reveals reductive genome evolution in fornicate parasites.</title>
        <authorList>
            <person name="Tanifuji G."/>
            <person name="Takabayashi S."/>
            <person name="Kume K."/>
            <person name="Takagi M."/>
            <person name="Nakayama T."/>
            <person name="Kamikawa R."/>
            <person name="Inagaki Y."/>
            <person name="Hashimoto T."/>
        </authorList>
    </citation>
    <scope>NUCLEOTIDE SEQUENCE [LARGE SCALE GENOMIC DNA]</scope>
    <source>
        <strain evidence="2">NY0173</strain>
    </source>
</reference>
<keyword evidence="3" id="KW-1185">Reference proteome</keyword>
<dbReference type="Pfam" id="PF12248">
    <property type="entry name" value="Methyltransf_FA"/>
    <property type="match status" value="1"/>
</dbReference>
<sequence length="119" mass="12991">IRLILYLCISPVAQKNNPMYEFVFGGWGNTRSAIRDRSQGPSLADAEGEVLLGIGSKVRVWVRVQPMPNGGSEVSMGTMHSGVEHVLCTYRRSTPLFKGPMHIGLMTGYGLAGNWSPVQ</sequence>
<evidence type="ECO:0000313" key="3">
    <source>
        <dbReference type="Proteomes" id="UP000265618"/>
    </source>
</evidence>
<dbReference type="Proteomes" id="UP000265618">
    <property type="component" value="Unassembled WGS sequence"/>
</dbReference>
<feature type="domain" description="Farnesoic acid O-methyl transferase" evidence="1">
    <location>
        <begin position="8"/>
        <end position="115"/>
    </location>
</feature>
<comment type="caution">
    <text evidence="2">The sequence shown here is derived from an EMBL/GenBank/DDBJ whole genome shotgun (WGS) entry which is preliminary data.</text>
</comment>
<dbReference type="InterPro" id="IPR022041">
    <property type="entry name" value="Methyltransf_FA"/>
</dbReference>
<name>A0A9K3GK50_9EUKA</name>
<dbReference type="AlphaFoldDB" id="A0A9K3GK50"/>
<dbReference type="EMBL" id="BDIP01002160">
    <property type="protein sequence ID" value="GIQ85827.1"/>
    <property type="molecule type" value="Genomic_DNA"/>
</dbReference>
<proteinExistence type="predicted"/>
<evidence type="ECO:0000313" key="2">
    <source>
        <dbReference type="EMBL" id="GIQ85827.1"/>
    </source>
</evidence>
<evidence type="ECO:0000259" key="1">
    <source>
        <dbReference type="Pfam" id="PF12248"/>
    </source>
</evidence>
<accession>A0A9K3GK50</accession>
<dbReference type="OrthoDB" id="6044186at2759"/>
<gene>
    <name evidence="2" type="ORF">KIPB_007563</name>
</gene>
<organism evidence="2 3">
    <name type="scientific">Kipferlia bialata</name>
    <dbReference type="NCBI Taxonomy" id="797122"/>
    <lineage>
        <taxon>Eukaryota</taxon>
        <taxon>Metamonada</taxon>
        <taxon>Carpediemonas-like organisms</taxon>
        <taxon>Kipferlia</taxon>
    </lineage>
</organism>
<feature type="non-terminal residue" evidence="2">
    <location>
        <position position="1"/>
    </location>
</feature>
<protein>
    <recommendedName>
        <fullName evidence="1">Farnesoic acid O-methyl transferase domain-containing protein</fullName>
    </recommendedName>
</protein>